<name>A0A553PB77_TIGCA</name>
<feature type="transmembrane region" description="Helical" evidence="1">
    <location>
        <begin position="129"/>
        <end position="154"/>
    </location>
</feature>
<keyword evidence="1" id="KW-0472">Membrane</keyword>
<feature type="transmembrane region" description="Helical" evidence="1">
    <location>
        <begin position="42"/>
        <end position="65"/>
    </location>
</feature>
<keyword evidence="3" id="KW-1185">Reference proteome</keyword>
<organism evidence="2 3">
    <name type="scientific">Tigriopus californicus</name>
    <name type="common">Marine copepod</name>
    <dbReference type="NCBI Taxonomy" id="6832"/>
    <lineage>
        <taxon>Eukaryota</taxon>
        <taxon>Metazoa</taxon>
        <taxon>Ecdysozoa</taxon>
        <taxon>Arthropoda</taxon>
        <taxon>Crustacea</taxon>
        <taxon>Multicrustacea</taxon>
        <taxon>Hexanauplia</taxon>
        <taxon>Copepoda</taxon>
        <taxon>Harpacticoida</taxon>
        <taxon>Harpacticidae</taxon>
        <taxon>Tigriopus</taxon>
    </lineage>
</organism>
<evidence type="ECO:0000256" key="1">
    <source>
        <dbReference type="SAM" id="Phobius"/>
    </source>
</evidence>
<keyword evidence="1" id="KW-1133">Transmembrane helix</keyword>
<proteinExistence type="predicted"/>
<sequence length="208" mass="23683">MSTKVQFKDPNFNNIDEYPPRATEDFDDEECSAKISQRSCRALIIGSMLSFIHVCGILVSTYLLIRRVCEPDMPEKPINHICTTALLCPLYKVFSGLAGISIQLSGSVVGLTVNLFLVLGTLNEAGWALLVWLVAYAIGICGCVFLFAVMLHLLVERQWNENDVHITTMLLTLIPLLMAVIYMIFWMIIVKLWKHYKNRENQIYICYD</sequence>
<comment type="caution">
    <text evidence="2">The sequence shown here is derived from an EMBL/GenBank/DDBJ whole genome shotgun (WGS) entry which is preliminary data.</text>
</comment>
<dbReference type="AlphaFoldDB" id="A0A553PB77"/>
<dbReference type="Proteomes" id="UP000318571">
    <property type="component" value="Chromosome 2"/>
</dbReference>
<dbReference type="EMBL" id="VCGU01000005">
    <property type="protein sequence ID" value="TRY74928.1"/>
    <property type="molecule type" value="Genomic_DNA"/>
</dbReference>
<keyword evidence="1" id="KW-0812">Transmembrane</keyword>
<evidence type="ECO:0000313" key="3">
    <source>
        <dbReference type="Proteomes" id="UP000318571"/>
    </source>
</evidence>
<protein>
    <submittedName>
        <fullName evidence="2">Uncharacterized protein</fullName>
    </submittedName>
</protein>
<reference evidence="2 3" key="1">
    <citation type="journal article" date="2018" name="Nat. Ecol. Evol.">
        <title>Genomic signatures of mitonuclear coevolution across populations of Tigriopus californicus.</title>
        <authorList>
            <person name="Barreto F.S."/>
            <person name="Watson E.T."/>
            <person name="Lima T.G."/>
            <person name="Willett C.S."/>
            <person name="Edmands S."/>
            <person name="Li W."/>
            <person name="Burton R.S."/>
        </authorList>
    </citation>
    <scope>NUCLEOTIDE SEQUENCE [LARGE SCALE GENOMIC DNA]</scope>
    <source>
        <strain evidence="2 3">San Diego</strain>
    </source>
</reference>
<feature type="transmembrane region" description="Helical" evidence="1">
    <location>
        <begin position="166"/>
        <end position="189"/>
    </location>
</feature>
<feature type="transmembrane region" description="Helical" evidence="1">
    <location>
        <begin position="100"/>
        <end position="122"/>
    </location>
</feature>
<evidence type="ECO:0000313" key="2">
    <source>
        <dbReference type="EMBL" id="TRY74928.1"/>
    </source>
</evidence>
<accession>A0A553PB77</accession>
<gene>
    <name evidence="2" type="ORF">TCAL_14616</name>
</gene>